<dbReference type="InParanoid" id="A0A6P8YRS4"/>
<evidence type="ECO:0000313" key="13">
    <source>
        <dbReference type="RefSeq" id="XP_034236782.1"/>
    </source>
</evidence>
<dbReference type="InterPro" id="IPR006179">
    <property type="entry name" value="5_nucleotidase/apyrase"/>
</dbReference>
<feature type="transmembrane region" description="Helical" evidence="9">
    <location>
        <begin position="590"/>
        <end position="607"/>
    </location>
</feature>
<dbReference type="OrthoDB" id="7722975at2759"/>
<dbReference type="InterPro" id="IPR008334">
    <property type="entry name" value="5'-Nucleotdase_C"/>
</dbReference>
<dbReference type="Proteomes" id="UP000515158">
    <property type="component" value="Unplaced"/>
</dbReference>
<dbReference type="FunFam" id="3.90.780.10:FF:000001">
    <property type="entry name" value="NT5E isoform 3"/>
    <property type="match status" value="1"/>
</dbReference>
<evidence type="ECO:0000256" key="7">
    <source>
        <dbReference type="ARBA" id="ARBA00022801"/>
    </source>
</evidence>
<dbReference type="SUPFAM" id="SSF56300">
    <property type="entry name" value="Metallo-dependent phosphatases"/>
    <property type="match status" value="1"/>
</dbReference>
<dbReference type="GO" id="GO:0008253">
    <property type="term" value="F:5'-nucleotidase activity"/>
    <property type="evidence" value="ECO:0007669"/>
    <property type="project" value="UniProtKB-EC"/>
</dbReference>
<evidence type="ECO:0000259" key="11">
    <source>
        <dbReference type="Pfam" id="PF02872"/>
    </source>
</evidence>
<evidence type="ECO:0000313" key="12">
    <source>
        <dbReference type="Proteomes" id="UP000515158"/>
    </source>
</evidence>
<dbReference type="GO" id="GO:0046872">
    <property type="term" value="F:metal ion binding"/>
    <property type="evidence" value="ECO:0007669"/>
    <property type="project" value="UniProtKB-KW"/>
</dbReference>
<dbReference type="EC" id="3.1.3.5" evidence="3"/>
<keyword evidence="12" id="KW-1185">Reference proteome</keyword>
<evidence type="ECO:0000256" key="8">
    <source>
        <dbReference type="RuleBase" id="RU362119"/>
    </source>
</evidence>
<dbReference type="PROSITE" id="PS00785">
    <property type="entry name" value="5_NUCLEOTIDASE_1"/>
    <property type="match status" value="1"/>
</dbReference>
<evidence type="ECO:0000256" key="3">
    <source>
        <dbReference type="ARBA" id="ARBA00012643"/>
    </source>
</evidence>
<keyword evidence="6 8" id="KW-0547">Nucleotide-binding</keyword>
<keyword evidence="5 8" id="KW-0732">Signal</keyword>
<evidence type="ECO:0000256" key="4">
    <source>
        <dbReference type="ARBA" id="ARBA00022723"/>
    </source>
</evidence>
<accession>A0A6P8YRS4</accession>
<dbReference type="InterPro" id="IPR006146">
    <property type="entry name" value="5'-Nucleotdase_CS"/>
</dbReference>
<dbReference type="FunCoup" id="A0A6P8YRS4">
    <property type="interactions" value="140"/>
</dbReference>
<dbReference type="Gene3D" id="3.60.21.10">
    <property type="match status" value="1"/>
</dbReference>
<dbReference type="RefSeq" id="XP_034236782.1">
    <property type="nucleotide sequence ID" value="XM_034380891.1"/>
</dbReference>
<evidence type="ECO:0000259" key="10">
    <source>
        <dbReference type="Pfam" id="PF00149"/>
    </source>
</evidence>
<dbReference type="AlphaFoldDB" id="A0A6P8YRS4"/>
<dbReference type="InterPro" id="IPR036907">
    <property type="entry name" value="5'-Nucleotdase_C_sf"/>
</dbReference>
<keyword evidence="9" id="KW-0812">Transmembrane</keyword>
<dbReference type="GO" id="GO:0000166">
    <property type="term" value="F:nucleotide binding"/>
    <property type="evidence" value="ECO:0007669"/>
    <property type="project" value="UniProtKB-KW"/>
</dbReference>
<dbReference type="FunFam" id="3.60.21.10:FF:000020">
    <property type="entry name" value="NT5E isoform 4"/>
    <property type="match status" value="1"/>
</dbReference>
<dbReference type="PRINTS" id="PR01607">
    <property type="entry name" value="APYRASEFAMLY"/>
</dbReference>
<proteinExistence type="inferred from homology"/>
<evidence type="ECO:0000256" key="6">
    <source>
        <dbReference type="ARBA" id="ARBA00022741"/>
    </source>
</evidence>
<dbReference type="PANTHER" id="PTHR11575">
    <property type="entry name" value="5'-NUCLEOTIDASE-RELATED"/>
    <property type="match status" value="1"/>
</dbReference>
<organism evidence="13">
    <name type="scientific">Thrips palmi</name>
    <name type="common">Melon thrips</name>
    <dbReference type="NCBI Taxonomy" id="161013"/>
    <lineage>
        <taxon>Eukaryota</taxon>
        <taxon>Metazoa</taxon>
        <taxon>Ecdysozoa</taxon>
        <taxon>Arthropoda</taxon>
        <taxon>Hexapoda</taxon>
        <taxon>Insecta</taxon>
        <taxon>Pterygota</taxon>
        <taxon>Neoptera</taxon>
        <taxon>Paraneoptera</taxon>
        <taxon>Thysanoptera</taxon>
        <taxon>Terebrantia</taxon>
        <taxon>Thripoidea</taxon>
        <taxon>Thripidae</taxon>
        <taxon>Thrips</taxon>
    </lineage>
</organism>
<dbReference type="CDD" id="cd07409">
    <property type="entry name" value="MPP_CD73_N"/>
    <property type="match status" value="1"/>
</dbReference>
<keyword evidence="4" id="KW-0479">Metal-binding</keyword>
<evidence type="ECO:0000256" key="5">
    <source>
        <dbReference type="ARBA" id="ARBA00022729"/>
    </source>
</evidence>
<dbReference type="GO" id="GO:0005886">
    <property type="term" value="C:plasma membrane"/>
    <property type="evidence" value="ECO:0007669"/>
    <property type="project" value="TreeGrafter"/>
</dbReference>
<keyword evidence="9" id="KW-0472">Membrane</keyword>
<feature type="domain" description="5'-Nucleotidase C-terminal" evidence="11">
    <location>
        <begin position="377"/>
        <end position="540"/>
    </location>
</feature>
<dbReference type="PANTHER" id="PTHR11575:SF24">
    <property type="entry name" value="5'-NUCLEOTIDASE"/>
    <property type="match status" value="1"/>
</dbReference>
<comment type="catalytic activity">
    <reaction evidence="1">
        <text>a ribonucleoside 5'-phosphate + H2O = a ribonucleoside + phosphate</text>
        <dbReference type="Rhea" id="RHEA:12484"/>
        <dbReference type="ChEBI" id="CHEBI:15377"/>
        <dbReference type="ChEBI" id="CHEBI:18254"/>
        <dbReference type="ChEBI" id="CHEBI:43474"/>
        <dbReference type="ChEBI" id="CHEBI:58043"/>
        <dbReference type="EC" id="3.1.3.5"/>
    </reaction>
</comment>
<dbReference type="Gene3D" id="3.90.780.10">
    <property type="entry name" value="5'-Nucleotidase, C-terminal domain"/>
    <property type="match status" value="1"/>
</dbReference>
<dbReference type="Pfam" id="PF02872">
    <property type="entry name" value="5_nucleotid_C"/>
    <property type="match status" value="1"/>
</dbReference>
<evidence type="ECO:0000256" key="2">
    <source>
        <dbReference type="ARBA" id="ARBA00006654"/>
    </source>
</evidence>
<name>A0A6P8YRS4_THRPL</name>
<reference evidence="13" key="1">
    <citation type="submission" date="2025-08" db="UniProtKB">
        <authorList>
            <consortium name="RefSeq"/>
        </authorList>
    </citation>
    <scope>IDENTIFICATION</scope>
    <source>
        <tissue evidence="13">Total insect</tissue>
    </source>
</reference>
<dbReference type="SUPFAM" id="SSF55816">
    <property type="entry name" value="5'-nucleotidase (syn. UDP-sugar hydrolase), C-terminal domain"/>
    <property type="match status" value="1"/>
</dbReference>
<keyword evidence="9" id="KW-1133">Transmembrane helix</keyword>
<dbReference type="GO" id="GO:0006196">
    <property type="term" value="P:AMP catabolic process"/>
    <property type="evidence" value="ECO:0007669"/>
    <property type="project" value="TreeGrafter"/>
</dbReference>
<protein>
    <recommendedName>
        <fullName evidence="3">5'-nucleotidase</fullName>
        <ecNumber evidence="3">3.1.3.5</ecNumber>
    </recommendedName>
</protein>
<dbReference type="InterPro" id="IPR029052">
    <property type="entry name" value="Metallo-depent_PP-like"/>
</dbReference>
<dbReference type="GeneID" id="117642589"/>
<evidence type="ECO:0000256" key="1">
    <source>
        <dbReference type="ARBA" id="ARBA00000815"/>
    </source>
</evidence>
<dbReference type="InterPro" id="IPR004843">
    <property type="entry name" value="Calcineurin-like_PHP"/>
</dbReference>
<feature type="chain" id="PRO_5028509228" description="5'-nucleotidase" evidence="8">
    <location>
        <begin position="25"/>
        <end position="611"/>
    </location>
</feature>
<keyword evidence="7 8" id="KW-0378">Hydrolase</keyword>
<sequence>MQRSVSAAAAVACLVVLAVAPALAGPAAPTDYPTDAPTDAPATTTPGLDLLLIHTNDMHARFEQTNRFSSRCSDAEAASNSCYGGYARIAAHIKEARGQAKNGGPAVLVLNAGDTFQGSFYYNIFKWRMAAVLTNMLAFDAMSLGNHEFDDGEAGLEPFLRDVRAPHVCANLDASANPQMQQRVRPSVVLDVNGTSVGVVGYVTSDTALLAKPVQVKFLEEIAAVKAEAQRLHEQGVKIIIALGHSGYPKDKEIAAQVPHVDLVVGGHSHSFLYTGPAPDNDEPVGLYPTFVKQPSGREVPVVQAYAFTKYMGRLRIQFDADGEIASRKDVRGLPVLLDHTQPQDPQVLDELEQWKKQLDPATFEPVGRTLVFLDGVCRIKECNLGNLVADSLVYYRATRYSGPGWTDAPIGVQNGGNIRTSVDKVGDGTINLLNVIETCPFENLLVVVYLRGDVLLQMLEHSVAEYDLQYQKGAFLQYSGIRVIYDLTVAPGRRVVSALALCGNCTIPSYSPVDPRQVYGVVTNDFLVAGGDGFKMLKDAPSLSLADVTPYGALAEYIRIHKVVAPAVEGRVGFLDRRKKPMPNAASTALPQSSLLLVFSLMLLLLSTNR</sequence>
<dbReference type="KEGG" id="tpal:117642589"/>
<feature type="domain" description="Calcineurin-like phosphoesterase" evidence="10">
    <location>
        <begin position="52"/>
        <end position="271"/>
    </location>
</feature>
<gene>
    <name evidence="13" type="primary">LOC117642589</name>
</gene>
<dbReference type="Pfam" id="PF00149">
    <property type="entry name" value="Metallophos"/>
    <property type="match status" value="1"/>
</dbReference>
<feature type="signal peptide" evidence="8">
    <location>
        <begin position="1"/>
        <end position="24"/>
    </location>
</feature>
<comment type="similarity">
    <text evidence="2 8">Belongs to the 5'-nucleotidase family.</text>
</comment>
<evidence type="ECO:0000256" key="9">
    <source>
        <dbReference type="SAM" id="Phobius"/>
    </source>
</evidence>
<dbReference type="PROSITE" id="PS00786">
    <property type="entry name" value="5_NUCLEOTIDASE_2"/>
    <property type="match status" value="1"/>
</dbReference>